<dbReference type="PANTHER" id="PTHR42690">
    <property type="entry name" value="THREONINE SYNTHASE FAMILY MEMBER"/>
    <property type="match status" value="1"/>
</dbReference>
<dbReference type="SUPFAM" id="SSF53686">
    <property type="entry name" value="Tryptophan synthase beta subunit-like PLP-dependent enzymes"/>
    <property type="match status" value="1"/>
</dbReference>
<name>A0A7R8X644_9CRUS</name>
<reference evidence="1" key="1">
    <citation type="submission" date="2020-11" db="EMBL/GenBank/DDBJ databases">
        <authorList>
            <person name="Tran Van P."/>
        </authorList>
    </citation>
    <scope>NUCLEOTIDE SEQUENCE</scope>
</reference>
<protein>
    <recommendedName>
        <fullName evidence="3">Threonine synthase</fullName>
    </recommendedName>
</protein>
<dbReference type="EMBL" id="CAJPEV010000028">
    <property type="protein sequence ID" value="CAG0879069.1"/>
    <property type="molecule type" value="Genomic_DNA"/>
</dbReference>
<evidence type="ECO:0008006" key="3">
    <source>
        <dbReference type="Google" id="ProtNLM"/>
    </source>
</evidence>
<accession>A0A7R8X644</accession>
<dbReference type="GO" id="GO:0030170">
    <property type="term" value="F:pyridoxal phosphate binding"/>
    <property type="evidence" value="ECO:0007669"/>
    <property type="project" value="TreeGrafter"/>
</dbReference>
<dbReference type="PANTHER" id="PTHR42690:SF1">
    <property type="entry name" value="THREONINE SYNTHASE-LIKE 2"/>
    <property type="match status" value="1"/>
</dbReference>
<gene>
    <name evidence="1" type="ORF">DSTB1V02_LOCUS415</name>
</gene>
<keyword evidence="2" id="KW-1185">Reference proteome</keyword>
<dbReference type="InterPro" id="IPR036052">
    <property type="entry name" value="TrpB-like_PALP_sf"/>
</dbReference>
<dbReference type="EMBL" id="LR899545">
    <property type="protein sequence ID" value="CAD7240391.1"/>
    <property type="molecule type" value="Genomic_DNA"/>
</dbReference>
<evidence type="ECO:0000313" key="2">
    <source>
        <dbReference type="Proteomes" id="UP000677054"/>
    </source>
</evidence>
<dbReference type="Gene3D" id="3.40.50.1100">
    <property type="match status" value="1"/>
</dbReference>
<dbReference type="AlphaFoldDB" id="A0A7R8X644"/>
<dbReference type="GO" id="GO:0009071">
    <property type="term" value="P:serine family amino acid catabolic process"/>
    <property type="evidence" value="ECO:0007669"/>
    <property type="project" value="TreeGrafter"/>
</dbReference>
<evidence type="ECO:0000313" key="1">
    <source>
        <dbReference type="EMBL" id="CAD7240391.1"/>
    </source>
</evidence>
<organism evidence="1">
    <name type="scientific">Darwinula stevensoni</name>
    <dbReference type="NCBI Taxonomy" id="69355"/>
    <lineage>
        <taxon>Eukaryota</taxon>
        <taxon>Metazoa</taxon>
        <taxon>Ecdysozoa</taxon>
        <taxon>Arthropoda</taxon>
        <taxon>Crustacea</taxon>
        <taxon>Oligostraca</taxon>
        <taxon>Ostracoda</taxon>
        <taxon>Podocopa</taxon>
        <taxon>Podocopida</taxon>
        <taxon>Darwinulocopina</taxon>
        <taxon>Darwinuloidea</taxon>
        <taxon>Darwinulidae</taxon>
        <taxon>Darwinula</taxon>
    </lineage>
</organism>
<dbReference type="GO" id="GO:0046360">
    <property type="term" value="P:2-oxobutyrate biosynthetic process"/>
    <property type="evidence" value="ECO:0007669"/>
    <property type="project" value="TreeGrafter"/>
</dbReference>
<proteinExistence type="predicted"/>
<dbReference type="OrthoDB" id="5203861at2759"/>
<dbReference type="Proteomes" id="UP000677054">
    <property type="component" value="Unassembled WGS sequence"/>
</dbReference>
<sequence length="181" mass="19937">MWPTSGDTGSAAIHCVRKMVNADIIVLYSKGRCTQDQELQMSTVQSPNVHVFAAEGTSDDLDEITIAVKSDIAFAEEHGLMIFNSANIGRILAQVPMYFYTYYRFCSIDIMKPLEVIVPTGGCLCITGTIAAKMGLPIKIVACTNKNDVVTRCIKNAEFSQESQVHHTYALAMDIQRPARL</sequence>
<dbReference type="InterPro" id="IPR051166">
    <property type="entry name" value="Threonine_Synthase"/>
</dbReference>